<protein>
    <submittedName>
        <fullName evidence="1">Uncharacterized protein</fullName>
    </submittedName>
</protein>
<dbReference type="Proteomes" id="UP000306628">
    <property type="component" value="Unassembled WGS sequence"/>
</dbReference>
<reference evidence="1 2" key="1">
    <citation type="submission" date="2019-05" db="EMBL/GenBank/DDBJ databases">
        <title>Draft genome sequence of Nonomuraea zeae DSM 100528.</title>
        <authorList>
            <person name="Saricaoglu S."/>
            <person name="Isik K."/>
        </authorList>
    </citation>
    <scope>NUCLEOTIDE SEQUENCE [LARGE SCALE GENOMIC DNA]</scope>
    <source>
        <strain evidence="1 2">DSM 100528</strain>
    </source>
</reference>
<evidence type="ECO:0000313" key="2">
    <source>
        <dbReference type="Proteomes" id="UP000306628"/>
    </source>
</evidence>
<dbReference type="RefSeq" id="WP_379507404.1">
    <property type="nucleotide sequence ID" value="NZ_JBHSAZ010000028.1"/>
</dbReference>
<proteinExistence type="predicted"/>
<sequence length="102" mass="11531">MISSSAPVPEDDRFHSPHVPAPRPDCITLMWEPLHPTSGQIRVRDYTCDCEATSYELCQSGGLYFIRRTRRVNGVELIDECARSRLSKTLIVWGQLLLGSAR</sequence>
<evidence type="ECO:0000313" key="1">
    <source>
        <dbReference type="EMBL" id="TMR31900.1"/>
    </source>
</evidence>
<dbReference type="AlphaFoldDB" id="A0A5S4GZF7"/>
<organism evidence="1 2">
    <name type="scientific">Nonomuraea zeae</name>
    <dbReference type="NCBI Taxonomy" id="1642303"/>
    <lineage>
        <taxon>Bacteria</taxon>
        <taxon>Bacillati</taxon>
        <taxon>Actinomycetota</taxon>
        <taxon>Actinomycetes</taxon>
        <taxon>Streptosporangiales</taxon>
        <taxon>Streptosporangiaceae</taxon>
        <taxon>Nonomuraea</taxon>
    </lineage>
</organism>
<dbReference type="EMBL" id="VCKX01000076">
    <property type="protein sequence ID" value="TMR31900.1"/>
    <property type="molecule type" value="Genomic_DNA"/>
</dbReference>
<keyword evidence="2" id="KW-1185">Reference proteome</keyword>
<comment type="caution">
    <text evidence="1">The sequence shown here is derived from an EMBL/GenBank/DDBJ whole genome shotgun (WGS) entry which is preliminary data.</text>
</comment>
<gene>
    <name evidence="1" type="ORF">ETD85_24180</name>
</gene>
<accession>A0A5S4GZF7</accession>
<name>A0A5S4GZF7_9ACTN</name>